<accession>A0A8S5N2M5</accession>
<proteinExistence type="predicted"/>
<organism evidence="1">
    <name type="scientific">Siphoviridae sp. ctLfk13</name>
    <dbReference type="NCBI Taxonomy" id="2826251"/>
    <lineage>
        <taxon>Viruses</taxon>
        <taxon>Duplodnaviria</taxon>
        <taxon>Heunggongvirae</taxon>
        <taxon>Uroviricota</taxon>
        <taxon>Caudoviricetes</taxon>
    </lineage>
</organism>
<protein>
    <submittedName>
        <fullName evidence="1">Uncharacterized protein</fullName>
    </submittedName>
</protein>
<name>A0A8S5N2M5_9CAUD</name>
<reference evidence="1" key="1">
    <citation type="journal article" date="2021" name="Proc. Natl. Acad. Sci. U.S.A.">
        <title>A Catalog of Tens of Thousands of Viruses from Human Metagenomes Reveals Hidden Associations with Chronic Diseases.</title>
        <authorList>
            <person name="Tisza M.J."/>
            <person name="Buck C.B."/>
        </authorList>
    </citation>
    <scope>NUCLEOTIDE SEQUENCE</scope>
    <source>
        <strain evidence="1">CtLfk13</strain>
    </source>
</reference>
<dbReference type="EMBL" id="BK015040">
    <property type="protein sequence ID" value="DAD88395.1"/>
    <property type="molecule type" value="Genomic_DNA"/>
</dbReference>
<sequence length="172" mass="19786">MTIELTQTQFAHTITIPDEWENNGHTFTCEQDTATECPTEWLDSADALCVIGGPHGCILHHPAKTDCPAMWKFDNFHEEHGRTPTQEEWQNLCPDYWVYVGWHTQLDSRLFAVAFRKDAYPVNPCESWVHEYSLWADGYVWVVSDTTTGDSLAGIYADSEEDAIKDYIENYM</sequence>
<evidence type="ECO:0000313" key="1">
    <source>
        <dbReference type="EMBL" id="DAD88395.1"/>
    </source>
</evidence>